<evidence type="ECO:0000256" key="9">
    <source>
        <dbReference type="SAM" id="Phobius"/>
    </source>
</evidence>
<dbReference type="InterPro" id="IPR036890">
    <property type="entry name" value="HATPase_C_sf"/>
</dbReference>
<evidence type="ECO:0000256" key="5">
    <source>
        <dbReference type="ARBA" id="ARBA00022741"/>
    </source>
</evidence>
<keyword evidence="13" id="KW-1185">Reference proteome</keyword>
<reference evidence="12" key="1">
    <citation type="submission" date="2021-01" db="EMBL/GenBank/DDBJ databases">
        <title>Whole genome shotgun sequence of Virgisporangium aliadipatigenens NBRC 105644.</title>
        <authorList>
            <person name="Komaki H."/>
            <person name="Tamura T."/>
        </authorList>
    </citation>
    <scope>NUCLEOTIDE SEQUENCE</scope>
    <source>
        <strain evidence="12">NBRC 105644</strain>
    </source>
</reference>
<dbReference type="InterPro" id="IPR050482">
    <property type="entry name" value="Sensor_HK_TwoCompSys"/>
</dbReference>
<feature type="transmembrane region" description="Helical" evidence="9">
    <location>
        <begin position="12"/>
        <end position="41"/>
    </location>
</feature>
<keyword evidence="8" id="KW-0902">Two-component regulatory system</keyword>
<keyword evidence="5" id="KW-0547">Nucleotide-binding</keyword>
<keyword evidence="9" id="KW-1133">Transmembrane helix</keyword>
<dbReference type="RefSeq" id="WP_239151444.1">
    <property type="nucleotide sequence ID" value="NZ_BOPF01000002.1"/>
</dbReference>
<dbReference type="SUPFAM" id="SSF55874">
    <property type="entry name" value="ATPase domain of HSP90 chaperone/DNA topoisomerase II/histidine kinase"/>
    <property type="match status" value="1"/>
</dbReference>
<comment type="catalytic activity">
    <reaction evidence="1">
        <text>ATP + protein L-histidine = ADP + protein N-phospho-L-histidine.</text>
        <dbReference type="EC" id="2.7.13.3"/>
    </reaction>
</comment>
<organism evidence="12 13">
    <name type="scientific">Virgisporangium aliadipatigenens</name>
    <dbReference type="NCBI Taxonomy" id="741659"/>
    <lineage>
        <taxon>Bacteria</taxon>
        <taxon>Bacillati</taxon>
        <taxon>Actinomycetota</taxon>
        <taxon>Actinomycetes</taxon>
        <taxon>Micromonosporales</taxon>
        <taxon>Micromonosporaceae</taxon>
        <taxon>Virgisporangium</taxon>
    </lineage>
</organism>
<dbReference type="Pfam" id="PF02518">
    <property type="entry name" value="HATPase_c"/>
    <property type="match status" value="1"/>
</dbReference>
<dbReference type="CDD" id="cd16917">
    <property type="entry name" value="HATPase_UhpB-NarQ-NarX-like"/>
    <property type="match status" value="1"/>
</dbReference>
<dbReference type="GO" id="GO:0016020">
    <property type="term" value="C:membrane"/>
    <property type="evidence" value="ECO:0007669"/>
    <property type="project" value="InterPro"/>
</dbReference>
<dbReference type="Pfam" id="PF07730">
    <property type="entry name" value="HisKA_3"/>
    <property type="match status" value="1"/>
</dbReference>
<evidence type="ECO:0000259" key="10">
    <source>
        <dbReference type="Pfam" id="PF02518"/>
    </source>
</evidence>
<keyword evidence="9" id="KW-0812">Transmembrane</keyword>
<keyword evidence="4" id="KW-0808">Transferase</keyword>
<evidence type="ECO:0000256" key="4">
    <source>
        <dbReference type="ARBA" id="ARBA00022679"/>
    </source>
</evidence>
<dbReference type="EC" id="2.7.13.3" evidence="2"/>
<feature type="domain" description="Histidine kinase/HSP90-like ATPase" evidence="10">
    <location>
        <begin position="304"/>
        <end position="383"/>
    </location>
</feature>
<dbReference type="GO" id="GO:0000155">
    <property type="term" value="F:phosphorelay sensor kinase activity"/>
    <property type="evidence" value="ECO:0007669"/>
    <property type="project" value="InterPro"/>
</dbReference>
<dbReference type="PANTHER" id="PTHR24421:SF10">
    <property type="entry name" value="NITRATE_NITRITE SENSOR PROTEIN NARQ"/>
    <property type="match status" value="1"/>
</dbReference>
<comment type="caution">
    <text evidence="12">The sequence shown here is derived from an EMBL/GenBank/DDBJ whole genome shotgun (WGS) entry which is preliminary data.</text>
</comment>
<evidence type="ECO:0000313" key="12">
    <source>
        <dbReference type="EMBL" id="GIJ43457.1"/>
    </source>
</evidence>
<dbReference type="AlphaFoldDB" id="A0A8J3YFG4"/>
<dbReference type="InterPro" id="IPR011712">
    <property type="entry name" value="Sig_transdc_His_kin_sub3_dim/P"/>
</dbReference>
<evidence type="ECO:0000256" key="1">
    <source>
        <dbReference type="ARBA" id="ARBA00000085"/>
    </source>
</evidence>
<keyword evidence="3" id="KW-0597">Phosphoprotein</keyword>
<accession>A0A8J3YFG4</accession>
<feature type="transmembrane region" description="Helical" evidence="9">
    <location>
        <begin position="97"/>
        <end position="123"/>
    </location>
</feature>
<dbReference type="GO" id="GO:0005524">
    <property type="term" value="F:ATP binding"/>
    <property type="evidence" value="ECO:0007669"/>
    <property type="project" value="UniProtKB-KW"/>
</dbReference>
<evidence type="ECO:0000256" key="8">
    <source>
        <dbReference type="ARBA" id="ARBA00023012"/>
    </source>
</evidence>
<evidence type="ECO:0000256" key="6">
    <source>
        <dbReference type="ARBA" id="ARBA00022777"/>
    </source>
</evidence>
<dbReference type="GO" id="GO:0046983">
    <property type="term" value="F:protein dimerization activity"/>
    <property type="evidence" value="ECO:0007669"/>
    <property type="project" value="InterPro"/>
</dbReference>
<gene>
    <name evidence="12" type="ORF">Val02_03430</name>
</gene>
<sequence length="385" mass="40554">MRVIGTAVRAGIGLGLGALTAAVTVVCLTLAGVVLAPALAFPRLRAAVLRMFARGATNLAGLDQARLGRFLDDPEAAGFRGYGAERAMAYLGVRWPVGLLGGLILVLSAYGAGNVAYVCWVWLAGGRPDGIEFGWLVAAYIGTFTVVLAFLAVQGLIGTVRIERKVARRFLGPTAEEALRRRIEELSVSRAEVVAAVDAERRRIERDLHDGVQQRLVALGMLLGQARRSPARSTELVTKAHDETRRIIDELREVAWRVYPTALDNLGLADALARVAENSGVPVEVSYALPDRPPPRVEAAAWFVASEAVTNATKHAAASRISISVGTEDSGAIRVSVTDDGRGGADPDGSGLTGLARRVAALDGRFDVHSPAGGPTTVTAVLPCG</sequence>
<evidence type="ECO:0000256" key="3">
    <source>
        <dbReference type="ARBA" id="ARBA00022553"/>
    </source>
</evidence>
<feature type="transmembrane region" description="Helical" evidence="9">
    <location>
        <begin position="135"/>
        <end position="160"/>
    </location>
</feature>
<keyword evidence="7" id="KW-0067">ATP-binding</keyword>
<evidence type="ECO:0000313" key="13">
    <source>
        <dbReference type="Proteomes" id="UP000619260"/>
    </source>
</evidence>
<evidence type="ECO:0000256" key="2">
    <source>
        <dbReference type="ARBA" id="ARBA00012438"/>
    </source>
</evidence>
<evidence type="ECO:0000256" key="7">
    <source>
        <dbReference type="ARBA" id="ARBA00022840"/>
    </source>
</evidence>
<name>A0A8J3YFG4_9ACTN</name>
<dbReference type="Gene3D" id="1.20.5.1930">
    <property type="match status" value="1"/>
</dbReference>
<evidence type="ECO:0000259" key="11">
    <source>
        <dbReference type="Pfam" id="PF07730"/>
    </source>
</evidence>
<keyword evidence="6" id="KW-0418">Kinase</keyword>
<proteinExistence type="predicted"/>
<dbReference type="Gene3D" id="3.30.565.10">
    <property type="entry name" value="Histidine kinase-like ATPase, C-terminal domain"/>
    <property type="match status" value="1"/>
</dbReference>
<dbReference type="PANTHER" id="PTHR24421">
    <property type="entry name" value="NITRATE/NITRITE SENSOR PROTEIN NARX-RELATED"/>
    <property type="match status" value="1"/>
</dbReference>
<dbReference type="Proteomes" id="UP000619260">
    <property type="component" value="Unassembled WGS sequence"/>
</dbReference>
<protein>
    <recommendedName>
        <fullName evidence="2">histidine kinase</fullName>
        <ecNumber evidence="2">2.7.13.3</ecNumber>
    </recommendedName>
</protein>
<dbReference type="InterPro" id="IPR003594">
    <property type="entry name" value="HATPase_dom"/>
</dbReference>
<keyword evidence="9" id="KW-0472">Membrane</keyword>
<feature type="domain" description="Signal transduction histidine kinase subgroup 3 dimerisation and phosphoacceptor" evidence="11">
    <location>
        <begin position="200"/>
        <end position="262"/>
    </location>
</feature>
<dbReference type="EMBL" id="BOPF01000002">
    <property type="protein sequence ID" value="GIJ43457.1"/>
    <property type="molecule type" value="Genomic_DNA"/>
</dbReference>